<evidence type="ECO:0000313" key="2">
    <source>
        <dbReference type="Proteomes" id="UP000219020"/>
    </source>
</evidence>
<dbReference type="AlphaFoldDB" id="A0A2A5T5X6"/>
<keyword evidence="2" id="KW-1185">Reference proteome</keyword>
<evidence type="ECO:0000313" key="1">
    <source>
        <dbReference type="EMBL" id="PCS23552.1"/>
    </source>
</evidence>
<dbReference type="Proteomes" id="UP000219020">
    <property type="component" value="Unassembled WGS sequence"/>
</dbReference>
<protein>
    <submittedName>
        <fullName evidence="1">Mobile element protein</fullName>
    </submittedName>
</protein>
<sequence length="75" mass="8847">MNNLDAVCVDVCQTFCLAWRKHLISSGIKQRNNPFCLSVSEVMTIMITFHQSGYRDFKIYYIHFVCRYLTTNFLT</sequence>
<gene>
    <name evidence="1" type="ORF">BTN49_0521</name>
</gene>
<proteinExistence type="predicted"/>
<dbReference type="EMBL" id="NBYY01000009">
    <property type="protein sequence ID" value="PCS23552.1"/>
    <property type="molecule type" value="Genomic_DNA"/>
</dbReference>
<name>A0A2A5T5X6_9GAMM</name>
<dbReference type="GeneID" id="66952788"/>
<organism evidence="1 2">
    <name type="scientific">Candidatus Enterovibrio escicola</name>
    <dbReference type="NCBI Taxonomy" id="1927127"/>
    <lineage>
        <taxon>Bacteria</taxon>
        <taxon>Pseudomonadati</taxon>
        <taxon>Pseudomonadota</taxon>
        <taxon>Gammaproteobacteria</taxon>
        <taxon>Vibrionales</taxon>
        <taxon>Vibrionaceae</taxon>
        <taxon>Enterovibrio</taxon>
    </lineage>
</organism>
<comment type="caution">
    <text evidence="1">The sequence shown here is derived from an EMBL/GenBank/DDBJ whole genome shotgun (WGS) entry which is preliminary data.</text>
</comment>
<dbReference type="RefSeq" id="WP_146679025.1">
    <property type="nucleotide sequence ID" value="NZ_CAWOZS010000008.1"/>
</dbReference>
<accession>A0A2A5T5X6</accession>
<reference evidence="2" key="1">
    <citation type="submission" date="2017-04" db="EMBL/GenBank/DDBJ databases">
        <title>Genome evolution of the luminous symbionts of deep sea anglerfish.</title>
        <authorList>
            <person name="Hendry T.A."/>
        </authorList>
    </citation>
    <scope>NUCLEOTIDE SEQUENCE [LARGE SCALE GENOMIC DNA]</scope>
</reference>